<dbReference type="Pfam" id="PF02854">
    <property type="entry name" value="MIF4G"/>
    <property type="match status" value="1"/>
</dbReference>
<keyword evidence="2" id="KW-0396">Initiation factor</keyword>
<evidence type="ECO:0000313" key="5">
    <source>
        <dbReference type="EMBL" id="JAS51048.1"/>
    </source>
</evidence>
<dbReference type="GO" id="GO:0003743">
    <property type="term" value="F:translation initiation factor activity"/>
    <property type="evidence" value="ECO:0007669"/>
    <property type="project" value="UniProtKB-KW"/>
</dbReference>
<dbReference type="PANTHER" id="PTHR23253">
    <property type="entry name" value="EUKARYOTIC TRANSLATION INITIATION FACTOR 4 GAMMA"/>
    <property type="match status" value="1"/>
</dbReference>
<accession>A0A1B6FLH0</accession>
<sequence>ILNKLTPDNFEKLLNELIGLDINTVDRLKGLALLTLQKAADDPKFSNLYAQLCKRLDELLPNFNPADQPSTFRNLLANTCENEFNNRSQKCESDKKIFDEEERKLRTKQRILGNFKF</sequence>
<comment type="similarity">
    <text evidence="1">Belongs to the eukaryotic initiation factor 4G family.</text>
</comment>
<protein>
    <recommendedName>
        <fullName evidence="4">MIF4G domain-containing protein</fullName>
    </recommendedName>
</protein>
<feature type="domain" description="MIF4G" evidence="4">
    <location>
        <begin position="1"/>
        <end position="117"/>
    </location>
</feature>
<reference evidence="5" key="1">
    <citation type="submission" date="2015-11" db="EMBL/GenBank/DDBJ databases">
        <title>De novo transcriptome assembly of four potential Pierce s Disease insect vectors from Arizona vineyards.</title>
        <authorList>
            <person name="Tassone E.E."/>
        </authorList>
    </citation>
    <scope>NUCLEOTIDE SEQUENCE</scope>
</reference>
<dbReference type="PANTHER" id="PTHR23253:SF9">
    <property type="entry name" value="EUKARYOTIC TRANSLATION INITIATION FACTOR 4 GAMMA 2"/>
    <property type="match status" value="1"/>
</dbReference>
<dbReference type="InterPro" id="IPR016024">
    <property type="entry name" value="ARM-type_fold"/>
</dbReference>
<evidence type="ECO:0000256" key="3">
    <source>
        <dbReference type="ARBA" id="ARBA00022917"/>
    </source>
</evidence>
<dbReference type="AlphaFoldDB" id="A0A1B6FLH0"/>
<dbReference type="GO" id="GO:0016281">
    <property type="term" value="C:eukaryotic translation initiation factor 4F complex"/>
    <property type="evidence" value="ECO:0007669"/>
    <property type="project" value="TreeGrafter"/>
</dbReference>
<name>A0A1B6FLH0_9HEMI</name>
<dbReference type="GO" id="GO:0003729">
    <property type="term" value="F:mRNA binding"/>
    <property type="evidence" value="ECO:0007669"/>
    <property type="project" value="TreeGrafter"/>
</dbReference>
<evidence type="ECO:0000256" key="1">
    <source>
        <dbReference type="ARBA" id="ARBA00005775"/>
    </source>
</evidence>
<dbReference type="InterPro" id="IPR003890">
    <property type="entry name" value="MIF4G-like_typ-3"/>
</dbReference>
<feature type="non-terminal residue" evidence="5">
    <location>
        <position position="1"/>
    </location>
</feature>
<dbReference type="Gene3D" id="1.25.40.180">
    <property type="match status" value="1"/>
</dbReference>
<proteinExistence type="inferred from homology"/>
<gene>
    <name evidence="5" type="ORF">g.1574</name>
</gene>
<dbReference type="EMBL" id="GECZ01018721">
    <property type="protein sequence ID" value="JAS51048.1"/>
    <property type="molecule type" value="Transcribed_RNA"/>
</dbReference>
<feature type="non-terminal residue" evidence="5">
    <location>
        <position position="117"/>
    </location>
</feature>
<evidence type="ECO:0000256" key="2">
    <source>
        <dbReference type="ARBA" id="ARBA00022540"/>
    </source>
</evidence>
<dbReference type="SUPFAM" id="SSF48371">
    <property type="entry name" value="ARM repeat"/>
    <property type="match status" value="1"/>
</dbReference>
<organism evidence="5">
    <name type="scientific">Cuerna arida</name>
    <dbReference type="NCBI Taxonomy" id="1464854"/>
    <lineage>
        <taxon>Eukaryota</taxon>
        <taxon>Metazoa</taxon>
        <taxon>Ecdysozoa</taxon>
        <taxon>Arthropoda</taxon>
        <taxon>Hexapoda</taxon>
        <taxon>Insecta</taxon>
        <taxon>Pterygota</taxon>
        <taxon>Neoptera</taxon>
        <taxon>Paraneoptera</taxon>
        <taxon>Hemiptera</taxon>
        <taxon>Auchenorrhyncha</taxon>
        <taxon>Membracoidea</taxon>
        <taxon>Cicadellidae</taxon>
        <taxon>Cicadellinae</taxon>
        <taxon>Proconiini</taxon>
        <taxon>Cuerna</taxon>
    </lineage>
</organism>
<keyword evidence="3" id="KW-0648">Protein biosynthesis</keyword>
<evidence type="ECO:0000259" key="4">
    <source>
        <dbReference type="Pfam" id="PF02854"/>
    </source>
</evidence>